<keyword evidence="1" id="KW-0472">Membrane</keyword>
<reference evidence="2 3" key="1">
    <citation type="journal article" date="2013" name="Genome Announc.">
        <title>Draft Genome Sequence of Helicobacter fennelliae Strain MRY12-0050, Isolated from a Bacteremia Patient.</title>
        <authorList>
            <person name="Rimbara E."/>
            <person name="Matsui M."/>
            <person name="Mori S."/>
            <person name="Suzuki S."/>
            <person name="Suzuki M."/>
            <person name="Kim H."/>
            <person name="Sekizuka T."/>
            <person name="Kuroda M."/>
            <person name="Shibayama K."/>
        </authorList>
    </citation>
    <scope>NUCLEOTIDE SEQUENCE [LARGE SCALE GENOMIC DNA]</scope>
    <source>
        <strain evidence="2 3">MRY12-0050</strain>
    </source>
</reference>
<gene>
    <name evidence="2" type="ORF">HFN_0057</name>
</gene>
<comment type="caution">
    <text evidence="2">The sequence shown here is derived from an EMBL/GenBank/DDBJ whole genome shotgun (WGS) entry which is preliminary data.</text>
</comment>
<proteinExistence type="predicted"/>
<evidence type="ECO:0000313" key="3">
    <source>
        <dbReference type="Proteomes" id="UP000018143"/>
    </source>
</evidence>
<keyword evidence="1" id="KW-1133">Transmembrane helix</keyword>
<dbReference type="AlphaFoldDB" id="T1D169"/>
<organism evidence="2 3">
    <name type="scientific">Helicobacter fennelliae MRY12-0050</name>
    <dbReference type="NCBI Taxonomy" id="1325130"/>
    <lineage>
        <taxon>Bacteria</taxon>
        <taxon>Pseudomonadati</taxon>
        <taxon>Campylobacterota</taxon>
        <taxon>Epsilonproteobacteria</taxon>
        <taxon>Campylobacterales</taxon>
        <taxon>Helicobacteraceae</taxon>
        <taxon>Helicobacter</taxon>
    </lineage>
</organism>
<evidence type="ECO:0000313" key="2">
    <source>
        <dbReference type="EMBL" id="GAD18926.1"/>
    </source>
</evidence>
<accession>T1D169</accession>
<evidence type="ECO:0000256" key="1">
    <source>
        <dbReference type="SAM" id="Phobius"/>
    </source>
</evidence>
<dbReference type="Proteomes" id="UP000018143">
    <property type="component" value="Unassembled WGS sequence"/>
</dbReference>
<dbReference type="EMBL" id="BASD01000010">
    <property type="protein sequence ID" value="GAD18926.1"/>
    <property type="molecule type" value="Genomic_DNA"/>
</dbReference>
<feature type="transmembrane region" description="Helical" evidence="1">
    <location>
        <begin position="13"/>
        <end position="32"/>
    </location>
</feature>
<name>T1D169_9HELI</name>
<keyword evidence="1" id="KW-0812">Transmembrane</keyword>
<protein>
    <submittedName>
        <fullName evidence="2">Uncharacterized protein</fullName>
    </submittedName>
</protein>
<keyword evidence="3" id="KW-1185">Reference proteome</keyword>
<sequence length="52" mass="5968">MFAFEVQPPQIPIILQNIFILCYISNLIFGFLESKNQKVDCHAVLQLLAMTN</sequence>